<dbReference type="OrthoDB" id="9780487at2"/>
<evidence type="ECO:0000256" key="4">
    <source>
        <dbReference type="ARBA" id="ARBA00022475"/>
    </source>
</evidence>
<evidence type="ECO:0000256" key="8">
    <source>
        <dbReference type="ARBA" id="ARBA00022741"/>
    </source>
</evidence>
<dbReference type="Proteomes" id="UP000275076">
    <property type="component" value="Unassembled WGS sequence"/>
</dbReference>
<dbReference type="GO" id="GO:0000155">
    <property type="term" value="F:phosphorelay sensor kinase activity"/>
    <property type="evidence" value="ECO:0007669"/>
    <property type="project" value="InterPro"/>
</dbReference>
<evidence type="ECO:0000256" key="9">
    <source>
        <dbReference type="ARBA" id="ARBA00022777"/>
    </source>
</evidence>
<name>A0A3R9WW13_9BACI</name>
<organism evidence="16 17">
    <name type="scientific">Salibacterium salarium</name>
    <dbReference type="NCBI Taxonomy" id="284579"/>
    <lineage>
        <taxon>Bacteria</taxon>
        <taxon>Bacillati</taxon>
        <taxon>Bacillota</taxon>
        <taxon>Bacilli</taxon>
        <taxon>Bacillales</taxon>
        <taxon>Bacillaceae</taxon>
    </lineage>
</organism>
<dbReference type="InterPro" id="IPR050351">
    <property type="entry name" value="BphY/WalK/GraS-like"/>
</dbReference>
<dbReference type="GO" id="GO:0005524">
    <property type="term" value="F:ATP binding"/>
    <property type="evidence" value="ECO:0007669"/>
    <property type="project" value="UniProtKB-KW"/>
</dbReference>
<dbReference type="Gene3D" id="1.10.287.130">
    <property type="match status" value="1"/>
</dbReference>
<evidence type="ECO:0000313" key="16">
    <source>
        <dbReference type="EMBL" id="RSL34733.1"/>
    </source>
</evidence>
<feature type="transmembrane region" description="Helical" evidence="14">
    <location>
        <begin position="39"/>
        <end position="57"/>
    </location>
</feature>
<evidence type="ECO:0000256" key="14">
    <source>
        <dbReference type="SAM" id="Phobius"/>
    </source>
</evidence>
<evidence type="ECO:0000256" key="12">
    <source>
        <dbReference type="ARBA" id="ARBA00023012"/>
    </source>
</evidence>
<keyword evidence="6" id="KW-0808">Transferase</keyword>
<keyword evidence="11 14" id="KW-1133">Transmembrane helix</keyword>
<gene>
    <name evidence="16" type="ORF">D7Z54_02515</name>
</gene>
<comment type="caution">
    <text evidence="16">The sequence shown here is derived from an EMBL/GenBank/DDBJ whole genome shotgun (WGS) entry which is preliminary data.</text>
</comment>
<keyword evidence="9 16" id="KW-0418">Kinase</keyword>
<dbReference type="InterPro" id="IPR003594">
    <property type="entry name" value="HATPase_dom"/>
</dbReference>
<dbReference type="RefSeq" id="WP_125554147.1">
    <property type="nucleotide sequence ID" value="NZ_RBVX01000002.1"/>
</dbReference>
<evidence type="ECO:0000256" key="6">
    <source>
        <dbReference type="ARBA" id="ARBA00022679"/>
    </source>
</evidence>
<dbReference type="InterPro" id="IPR004358">
    <property type="entry name" value="Sig_transdc_His_kin-like_C"/>
</dbReference>
<keyword evidence="7 14" id="KW-0812">Transmembrane</keyword>
<keyword evidence="17" id="KW-1185">Reference proteome</keyword>
<evidence type="ECO:0000313" key="17">
    <source>
        <dbReference type="Proteomes" id="UP000275076"/>
    </source>
</evidence>
<dbReference type="PANTHER" id="PTHR45453">
    <property type="entry name" value="PHOSPHATE REGULON SENSOR PROTEIN PHOR"/>
    <property type="match status" value="1"/>
</dbReference>
<evidence type="ECO:0000259" key="15">
    <source>
        <dbReference type="PROSITE" id="PS50109"/>
    </source>
</evidence>
<feature type="domain" description="Histidine kinase" evidence="15">
    <location>
        <begin position="120"/>
        <end position="328"/>
    </location>
</feature>
<dbReference type="SUPFAM" id="SSF55874">
    <property type="entry name" value="ATPase domain of HSP90 chaperone/DNA topoisomerase II/histidine kinase"/>
    <property type="match status" value="1"/>
</dbReference>
<proteinExistence type="predicted"/>
<dbReference type="FunFam" id="3.30.565.10:FF:000057">
    <property type="entry name" value="Sensor histidine kinase"/>
    <property type="match status" value="1"/>
</dbReference>
<comment type="catalytic activity">
    <reaction evidence="1">
        <text>ATP + protein L-histidine = ADP + protein N-phospho-L-histidine.</text>
        <dbReference type="EC" id="2.7.13.3"/>
    </reaction>
</comment>
<dbReference type="InterPro" id="IPR036890">
    <property type="entry name" value="HATPase_C_sf"/>
</dbReference>
<dbReference type="SMART" id="SM00387">
    <property type="entry name" value="HATPase_c"/>
    <property type="match status" value="1"/>
</dbReference>
<keyword evidence="8" id="KW-0547">Nucleotide-binding</keyword>
<comment type="subcellular location">
    <subcellularLocation>
        <location evidence="2">Cell membrane</location>
        <topology evidence="2">Multi-pass membrane protein</topology>
    </subcellularLocation>
</comment>
<keyword evidence="10" id="KW-0067">ATP-binding</keyword>
<feature type="transmembrane region" description="Helical" evidence="14">
    <location>
        <begin position="9"/>
        <end position="27"/>
    </location>
</feature>
<dbReference type="PRINTS" id="PR00344">
    <property type="entry name" value="BCTRLSENSOR"/>
</dbReference>
<dbReference type="Pfam" id="PF02518">
    <property type="entry name" value="HATPase_c"/>
    <property type="match status" value="1"/>
</dbReference>
<evidence type="ECO:0000256" key="1">
    <source>
        <dbReference type="ARBA" id="ARBA00000085"/>
    </source>
</evidence>
<keyword evidence="5" id="KW-0597">Phosphoprotein</keyword>
<dbReference type="GO" id="GO:0005886">
    <property type="term" value="C:plasma membrane"/>
    <property type="evidence" value="ECO:0007669"/>
    <property type="project" value="UniProtKB-SubCell"/>
</dbReference>
<dbReference type="SUPFAM" id="SSF47384">
    <property type="entry name" value="Homodimeric domain of signal transducing histidine kinase"/>
    <property type="match status" value="1"/>
</dbReference>
<dbReference type="EC" id="2.7.13.3" evidence="3"/>
<dbReference type="Gene3D" id="3.30.565.10">
    <property type="entry name" value="Histidine kinase-like ATPase, C-terminal domain"/>
    <property type="match status" value="1"/>
</dbReference>
<evidence type="ECO:0000256" key="7">
    <source>
        <dbReference type="ARBA" id="ARBA00022692"/>
    </source>
</evidence>
<keyword evidence="4" id="KW-1003">Cell membrane</keyword>
<accession>A0A3R9WW13</accession>
<dbReference type="InterPro" id="IPR036097">
    <property type="entry name" value="HisK_dim/P_sf"/>
</dbReference>
<evidence type="ECO:0000256" key="11">
    <source>
        <dbReference type="ARBA" id="ARBA00022989"/>
    </source>
</evidence>
<dbReference type="PANTHER" id="PTHR45453:SF2">
    <property type="entry name" value="HISTIDINE KINASE"/>
    <property type="match status" value="1"/>
</dbReference>
<evidence type="ECO:0000256" key="3">
    <source>
        <dbReference type="ARBA" id="ARBA00012438"/>
    </source>
</evidence>
<evidence type="ECO:0000256" key="2">
    <source>
        <dbReference type="ARBA" id="ARBA00004651"/>
    </source>
</evidence>
<evidence type="ECO:0000256" key="10">
    <source>
        <dbReference type="ARBA" id="ARBA00022840"/>
    </source>
</evidence>
<evidence type="ECO:0000256" key="13">
    <source>
        <dbReference type="ARBA" id="ARBA00023136"/>
    </source>
</evidence>
<dbReference type="CDD" id="cd00082">
    <property type="entry name" value="HisKA"/>
    <property type="match status" value="1"/>
</dbReference>
<protein>
    <recommendedName>
        <fullName evidence="3">histidine kinase</fullName>
        <ecNumber evidence="3">2.7.13.3</ecNumber>
    </recommendedName>
</protein>
<dbReference type="EMBL" id="RBVX01000002">
    <property type="protein sequence ID" value="RSL34733.1"/>
    <property type="molecule type" value="Genomic_DNA"/>
</dbReference>
<dbReference type="GO" id="GO:0004721">
    <property type="term" value="F:phosphoprotein phosphatase activity"/>
    <property type="evidence" value="ECO:0007669"/>
    <property type="project" value="TreeGrafter"/>
</dbReference>
<evidence type="ECO:0000256" key="5">
    <source>
        <dbReference type="ARBA" id="ARBA00022553"/>
    </source>
</evidence>
<dbReference type="InterPro" id="IPR003661">
    <property type="entry name" value="HisK_dim/P_dom"/>
</dbReference>
<dbReference type="InterPro" id="IPR005467">
    <property type="entry name" value="His_kinase_dom"/>
</dbReference>
<reference evidence="16 17" key="1">
    <citation type="submission" date="2018-10" db="EMBL/GenBank/DDBJ databases">
        <title>Draft genome sequence of Bacillus salarius IM0101, isolated from a hypersaline soil in Inner Mongolia, China.</title>
        <authorList>
            <person name="Yamprayoonswat W."/>
            <person name="Boonvisut S."/>
            <person name="Jumpathong W."/>
            <person name="Sittihan S."/>
            <person name="Ruangsuj P."/>
            <person name="Wanthongcharoen S."/>
            <person name="Thongpramul N."/>
            <person name="Pimmason S."/>
            <person name="Yu B."/>
            <person name="Yasawong M."/>
        </authorList>
    </citation>
    <scope>NUCLEOTIDE SEQUENCE [LARGE SCALE GENOMIC DNA]</scope>
    <source>
        <strain evidence="16 17">IM0101</strain>
    </source>
</reference>
<dbReference type="AlphaFoldDB" id="A0A3R9WW13"/>
<sequence>MKLFLREHVLLIVMQLVQFALMLSVFWMDGYHNIRPALYSIFLGFFILGVYLCYHYISRRQYYDRLSSPLETLDDSLQKTEQPPVSESLNQLLKEQYRHYHQKLKTAERQQQEYQMFMEQWVHQMKTPLSVIELIAHDLDEPESSDIYAETDRMKTGLNTVLYMARLRTLEQDFHIKPVQVTDIVHEVNRENKRYFIRNKVYPKLQEYEKDIIVETDEKWLFFIISQFIHNAVKYSAGKADYIYLSLYTRDKKAVLEVKDFGVGISKADVRRVFDPFFTGENGRMFRESTGMGLYITNEVVQYLGHTIEIDSEEGAGTVVRIIFSETQNLTPL</sequence>
<keyword evidence="13 14" id="KW-0472">Membrane</keyword>
<dbReference type="PROSITE" id="PS50109">
    <property type="entry name" value="HIS_KIN"/>
    <property type="match status" value="1"/>
</dbReference>
<dbReference type="GO" id="GO:0016036">
    <property type="term" value="P:cellular response to phosphate starvation"/>
    <property type="evidence" value="ECO:0007669"/>
    <property type="project" value="TreeGrafter"/>
</dbReference>
<keyword evidence="12" id="KW-0902">Two-component regulatory system</keyword>